<protein>
    <recommendedName>
        <fullName evidence="2">RUN domain-containing protein</fullName>
    </recommendedName>
</protein>
<dbReference type="AlphaFoldDB" id="X6MZG0"/>
<dbReference type="EMBL" id="ASPP01014112">
    <property type="protein sequence ID" value="ETO19038.1"/>
    <property type="molecule type" value="Genomic_DNA"/>
</dbReference>
<dbReference type="Pfam" id="PF02759">
    <property type="entry name" value="RUN"/>
    <property type="match status" value="1"/>
</dbReference>
<evidence type="ECO:0000313" key="3">
    <source>
        <dbReference type="EMBL" id="ETO19038.1"/>
    </source>
</evidence>
<feature type="region of interest" description="Disordered" evidence="1">
    <location>
        <begin position="151"/>
        <end position="310"/>
    </location>
</feature>
<evidence type="ECO:0000259" key="2">
    <source>
        <dbReference type="Pfam" id="PF02759"/>
    </source>
</evidence>
<dbReference type="SUPFAM" id="SSF140741">
    <property type="entry name" value="RUN domain-like"/>
    <property type="match status" value="1"/>
</dbReference>
<feature type="compositionally biased region" description="Polar residues" evidence="1">
    <location>
        <begin position="292"/>
        <end position="306"/>
    </location>
</feature>
<dbReference type="Proteomes" id="UP000023152">
    <property type="component" value="Unassembled WGS sequence"/>
</dbReference>
<comment type="caution">
    <text evidence="3">The sequence shown here is derived from an EMBL/GenBank/DDBJ whole genome shotgun (WGS) entry which is preliminary data.</text>
</comment>
<feature type="compositionally biased region" description="Polar residues" evidence="1">
    <location>
        <begin position="240"/>
        <end position="251"/>
    </location>
</feature>
<proteinExistence type="predicted"/>
<feature type="compositionally biased region" description="Basic and acidic residues" evidence="1">
    <location>
        <begin position="166"/>
        <end position="215"/>
    </location>
</feature>
<feature type="non-terminal residue" evidence="3">
    <location>
        <position position="324"/>
    </location>
</feature>
<evidence type="ECO:0000256" key="1">
    <source>
        <dbReference type="SAM" id="MobiDB-lite"/>
    </source>
</evidence>
<feature type="non-terminal residue" evidence="3">
    <location>
        <position position="1"/>
    </location>
</feature>
<dbReference type="OrthoDB" id="6019893at2759"/>
<accession>X6MZG0</accession>
<keyword evidence="4" id="KW-1185">Reference proteome</keyword>
<feature type="domain" description="RUN" evidence="2">
    <location>
        <begin position="53"/>
        <end position="112"/>
    </location>
</feature>
<reference evidence="3 4" key="1">
    <citation type="journal article" date="2013" name="Curr. Biol.">
        <title>The Genome of the Foraminiferan Reticulomyxa filosa.</title>
        <authorList>
            <person name="Glockner G."/>
            <person name="Hulsmann N."/>
            <person name="Schleicher M."/>
            <person name="Noegel A.A."/>
            <person name="Eichinger L."/>
            <person name="Gallinger C."/>
            <person name="Pawlowski J."/>
            <person name="Sierra R."/>
            <person name="Euteneuer U."/>
            <person name="Pillet L."/>
            <person name="Moustafa A."/>
            <person name="Platzer M."/>
            <person name="Groth M."/>
            <person name="Szafranski K."/>
            <person name="Schliwa M."/>
        </authorList>
    </citation>
    <scope>NUCLEOTIDE SEQUENCE [LARGE SCALE GENOMIC DNA]</scope>
</reference>
<dbReference type="Gene3D" id="1.20.58.900">
    <property type="match status" value="1"/>
</dbReference>
<feature type="compositionally biased region" description="Low complexity" evidence="1">
    <location>
        <begin position="216"/>
        <end position="232"/>
    </location>
</feature>
<organism evidence="3 4">
    <name type="scientific">Reticulomyxa filosa</name>
    <dbReference type="NCBI Taxonomy" id="46433"/>
    <lineage>
        <taxon>Eukaryota</taxon>
        <taxon>Sar</taxon>
        <taxon>Rhizaria</taxon>
        <taxon>Retaria</taxon>
        <taxon>Foraminifera</taxon>
        <taxon>Monothalamids</taxon>
        <taxon>Reticulomyxidae</taxon>
        <taxon>Reticulomyxa</taxon>
    </lineage>
</organism>
<dbReference type="InterPro" id="IPR004012">
    <property type="entry name" value="Run_dom"/>
</dbReference>
<feature type="compositionally biased region" description="Low complexity" evidence="1">
    <location>
        <begin position="271"/>
        <end position="282"/>
    </location>
</feature>
<dbReference type="InterPro" id="IPR037213">
    <property type="entry name" value="Run_dom_sf"/>
</dbReference>
<evidence type="ECO:0000313" key="4">
    <source>
        <dbReference type="Proteomes" id="UP000023152"/>
    </source>
</evidence>
<name>X6MZG0_RETFI</name>
<feature type="compositionally biased region" description="Acidic residues" evidence="1">
    <location>
        <begin position="153"/>
        <end position="165"/>
    </location>
</feature>
<gene>
    <name evidence="3" type="ORF">RFI_18200</name>
</gene>
<sequence>KKKKKKNIVVITKEGWFSKVTLATIISNVGNAPGPLHESWTALNKDIKARMLNDIGKARAWIRYALNRKILADNIYKLADINDSCYESWSLMKCNDRNSLKLQIQKAEKLNFVFTCNDVDRLQDDSHYEYFAKNMDICRVKHNIPRLWQSKEDENDEVEDENEDEENKKANENENKNENENENDNDNKNENENATEHEQQDNRENTNEDNTKHQLDSSSSVHVNVDTTHTTVQEAKTNEPIATSASDSVAQTTMEETAKKEEENLSPVLSIPITTDTPQQPTVATELPAEPSSLQSQDPSASQNQDVKTKKKREKFCVFFFYIF</sequence>